<evidence type="ECO:0000313" key="2">
    <source>
        <dbReference type="Proteomes" id="UP000058074"/>
    </source>
</evidence>
<name>A0A0N9V0C5_SPHMC</name>
<dbReference type="KEGG" id="smag:AN936_13415"/>
<reference evidence="1 2" key="1">
    <citation type="journal article" date="2015" name="Genome Announc.">
        <title>Complete Genome Sequence of Polypropylene Glycol- and Polyethylene Glycol-Degrading Sphingopyxis macrogoltabida Strain EY-1.</title>
        <authorList>
            <person name="Ohtsubo Y."/>
            <person name="Nagata Y."/>
            <person name="Numata M."/>
            <person name="Tsuchikane K."/>
            <person name="Hosoyama A."/>
            <person name="Yamazoe A."/>
            <person name="Tsuda M."/>
            <person name="Fujita N."/>
            <person name="Kawai F."/>
        </authorList>
    </citation>
    <scope>NUCLEOTIDE SEQUENCE [LARGE SCALE GENOMIC DNA]</scope>
    <source>
        <strain evidence="1 2">EY-1</strain>
    </source>
</reference>
<dbReference type="EMBL" id="CP012700">
    <property type="protein sequence ID" value="ALH81326.1"/>
    <property type="molecule type" value="Genomic_DNA"/>
</dbReference>
<evidence type="ECO:0000313" key="1">
    <source>
        <dbReference type="EMBL" id="ALH81326.1"/>
    </source>
</evidence>
<organism evidence="1 2">
    <name type="scientific">Sphingopyxis macrogoltabida</name>
    <name type="common">Sphingomonas macrogoltabidus</name>
    <dbReference type="NCBI Taxonomy" id="33050"/>
    <lineage>
        <taxon>Bacteria</taxon>
        <taxon>Pseudomonadati</taxon>
        <taxon>Pseudomonadota</taxon>
        <taxon>Alphaproteobacteria</taxon>
        <taxon>Sphingomonadales</taxon>
        <taxon>Sphingomonadaceae</taxon>
        <taxon>Sphingopyxis</taxon>
    </lineage>
</organism>
<accession>A0A0N9V0C5</accession>
<dbReference type="PATRIC" id="fig|33050.5.peg.2777"/>
<proteinExistence type="predicted"/>
<sequence length="93" mass="10244">MVDEDSGDTLNRNAKAAALSIFEGTKQRFFAQLLLSMKLPSLIPAMEASLGEDNSVVVQLVSTAEAMLDRRLADLSDEEREALDIDLSPREYV</sequence>
<dbReference type="AlphaFoldDB" id="A0A0N9V0C5"/>
<protein>
    <submittedName>
        <fullName evidence="1">Uncharacterized protein</fullName>
    </submittedName>
</protein>
<dbReference type="Proteomes" id="UP000058074">
    <property type="component" value="Chromosome"/>
</dbReference>
<gene>
    <name evidence="1" type="ORF">AN936_13415</name>
</gene>